<dbReference type="EMBL" id="JACYGY010000001">
    <property type="protein sequence ID" value="MBE9461912.1"/>
    <property type="molecule type" value="Genomic_DNA"/>
</dbReference>
<name>A0ABR9W900_9BACT</name>
<proteinExistence type="predicted"/>
<dbReference type="Proteomes" id="UP000634134">
    <property type="component" value="Unassembled WGS sequence"/>
</dbReference>
<protein>
    <recommendedName>
        <fullName evidence="3">CHAT domain-containing protein</fullName>
    </recommendedName>
</protein>
<reference evidence="2" key="1">
    <citation type="submission" date="2023-07" db="EMBL/GenBank/DDBJ databases">
        <title>Dyadobacter sp. nov 'subterranea' isolated from contaminted grondwater.</title>
        <authorList>
            <person name="Szabo I."/>
            <person name="Al-Omari J."/>
            <person name="Szerdahelyi S.G."/>
            <person name="Rado J."/>
        </authorList>
    </citation>
    <scope>NUCLEOTIDE SEQUENCE [LARGE SCALE GENOMIC DNA]</scope>
    <source>
        <strain evidence="2">UP-52</strain>
    </source>
</reference>
<evidence type="ECO:0000313" key="1">
    <source>
        <dbReference type="EMBL" id="MBE9461912.1"/>
    </source>
</evidence>
<evidence type="ECO:0008006" key="3">
    <source>
        <dbReference type="Google" id="ProtNLM"/>
    </source>
</evidence>
<keyword evidence="2" id="KW-1185">Reference proteome</keyword>
<dbReference type="RefSeq" id="WP_194120155.1">
    <property type="nucleotide sequence ID" value="NZ_JACYGY010000001.1"/>
</dbReference>
<sequence length="583" mass="66281">MNDPEMNDVFDEDFIMRRRALEFNFLVGNKVKDIGDVVNLVLGGLSGEQRSYLSFLDHYNVVEIESIEVVPIRLAGLSESRDTILSFRSNDVLAALCLANKLNALLQLDDHADIIEFSSVEDASGIVIIEKIPAVSVVIALNYALSVKAQVVLVQTSETYDHNDITNLIFRWRSAQQMAYDELLAEVNDRVGTISFNSYSCASFFTTGLPYSLLLENEIPMSHIHLHARPDFLIVNSLIVSDRNSSSAVIFSPRFFADEEVEFISDVLTDRNYYVRELFGNSATVYNLEMNLTEFPFDIFHICSHGGTASGASVTEIFIDRDGIRHEVVYDSVLGLMRVPNEEKLKVTVLMYRRFLDGVYWGSDEFRALGYDHSFYIDLQVSLNSNNKDNRLNVTPKSSVPGSESIKASDSNYFPTFDFLGSLESPFIFNNSCWSGRNIVDHFLNAGAKGYVGTLWDVEEDVATYTAKLFYREVDRLTISEALQDCHQELRGTRSDNIYIYWGLHSTRILPSESSTQAKRIVAEKLLNSHYEYSDKLEQQLPENAKFDLRTKSNWCNDQLFETFELEVREIILNNWRSALLGD</sequence>
<comment type="caution">
    <text evidence="1">The sequence shown here is derived from an EMBL/GenBank/DDBJ whole genome shotgun (WGS) entry which is preliminary data.</text>
</comment>
<accession>A0ABR9W900</accession>
<gene>
    <name evidence="1" type="ORF">IEE83_08455</name>
</gene>
<organism evidence="1 2">
    <name type="scientific">Dyadobacter subterraneus</name>
    <dbReference type="NCBI Taxonomy" id="2773304"/>
    <lineage>
        <taxon>Bacteria</taxon>
        <taxon>Pseudomonadati</taxon>
        <taxon>Bacteroidota</taxon>
        <taxon>Cytophagia</taxon>
        <taxon>Cytophagales</taxon>
        <taxon>Spirosomataceae</taxon>
        <taxon>Dyadobacter</taxon>
    </lineage>
</organism>
<evidence type="ECO:0000313" key="2">
    <source>
        <dbReference type="Proteomes" id="UP000634134"/>
    </source>
</evidence>